<dbReference type="HOGENOM" id="CLU_140819_0_0_11"/>
<evidence type="ECO:0000313" key="2">
    <source>
        <dbReference type="EMBL" id="KDN81362.1"/>
    </source>
</evidence>
<dbReference type="PATRIC" id="fig|1348663.4.peg.6767"/>
<dbReference type="RefSeq" id="WP_035869246.1">
    <property type="nucleotide sequence ID" value="NZ_KK853997.1"/>
</dbReference>
<dbReference type="SUPFAM" id="SSF50346">
    <property type="entry name" value="PRC-barrel domain"/>
    <property type="match status" value="1"/>
</dbReference>
<sequence>MIEIADIREWRGQDVVDQDAKKIGSLENIYVDTATDQPFFATVTVGMLGRHRLVFVPITDAVVGPAYLRVPFGRGEVKNAPSIDTDGVLPAEQEPEVFAHYQLEYVAGASGERRLARR</sequence>
<dbReference type="InterPro" id="IPR027275">
    <property type="entry name" value="PRC-brl_dom"/>
</dbReference>
<feature type="domain" description="PRC-barrel" evidence="1">
    <location>
        <begin position="7"/>
        <end position="75"/>
    </location>
</feature>
<name>A0A066YJL6_9ACTN</name>
<dbReference type="eggNOG" id="COG3861">
    <property type="taxonomic scope" value="Bacteria"/>
</dbReference>
<dbReference type="InterPro" id="IPR011033">
    <property type="entry name" value="PRC_barrel-like_sf"/>
</dbReference>
<accession>A0A066YJL6</accession>
<organism evidence="2 3">
    <name type="scientific">Kitasatospora cheerisanensis KCTC 2395</name>
    <dbReference type="NCBI Taxonomy" id="1348663"/>
    <lineage>
        <taxon>Bacteria</taxon>
        <taxon>Bacillati</taxon>
        <taxon>Actinomycetota</taxon>
        <taxon>Actinomycetes</taxon>
        <taxon>Kitasatosporales</taxon>
        <taxon>Streptomycetaceae</taxon>
        <taxon>Kitasatospora</taxon>
    </lineage>
</organism>
<gene>
    <name evidence="2" type="ORF">KCH_69940</name>
</gene>
<dbReference type="GO" id="GO:0030077">
    <property type="term" value="C:plasma membrane light-harvesting complex"/>
    <property type="evidence" value="ECO:0007669"/>
    <property type="project" value="InterPro"/>
</dbReference>
<dbReference type="GO" id="GO:0019684">
    <property type="term" value="P:photosynthesis, light reaction"/>
    <property type="evidence" value="ECO:0007669"/>
    <property type="project" value="InterPro"/>
</dbReference>
<comment type="caution">
    <text evidence="2">The sequence shown here is derived from an EMBL/GenBank/DDBJ whole genome shotgun (WGS) entry which is preliminary data.</text>
</comment>
<dbReference type="Pfam" id="PF05239">
    <property type="entry name" value="PRC"/>
    <property type="match status" value="1"/>
</dbReference>
<dbReference type="AlphaFoldDB" id="A0A066YJL6"/>
<dbReference type="Proteomes" id="UP000027178">
    <property type="component" value="Unassembled WGS sequence"/>
</dbReference>
<evidence type="ECO:0000313" key="3">
    <source>
        <dbReference type="Proteomes" id="UP000027178"/>
    </source>
</evidence>
<reference evidence="2 3" key="1">
    <citation type="submission" date="2014-05" db="EMBL/GenBank/DDBJ databases">
        <title>Draft Genome Sequence of Kitasatospora cheerisanensis KCTC 2395.</title>
        <authorList>
            <person name="Nam D.H."/>
        </authorList>
    </citation>
    <scope>NUCLEOTIDE SEQUENCE [LARGE SCALE GENOMIC DNA]</scope>
    <source>
        <strain evidence="2 3">KCTC 2395</strain>
    </source>
</reference>
<protein>
    <submittedName>
        <fullName evidence="2">Photosystem reaction center subunit H</fullName>
    </submittedName>
</protein>
<dbReference type="EMBL" id="JNBY01000148">
    <property type="protein sequence ID" value="KDN81362.1"/>
    <property type="molecule type" value="Genomic_DNA"/>
</dbReference>
<dbReference type="InterPro" id="IPR014747">
    <property type="entry name" value="Bac_photo_RC_H_C"/>
</dbReference>
<dbReference type="Gene3D" id="3.90.50.10">
    <property type="entry name" value="Photosynthetic Reaction Center, subunit H, domain 2"/>
    <property type="match status" value="1"/>
</dbReference>
<evidence type="ECO:0000259" key="1">
    <source>
        <dbReference type="Pfam" id="PF05239"/>
    </source>
</evidence>
<dbReference type="OrthoDB" id="3712018at2"/>
<proteinExistence type="predicted"/>
<keyword evidence="3" id="KW-1185">Reference proteome</keyword>